<feature type="compositionally biased region" description="Basic and acidic residues" evidence="1">
    <location>
        <begin position="101"/>
        <end position="111"/>
    </location>
</feature>
<evidence type="ECO:0000256" key="1">
    <source>
        <dbReference type="SAM" id="MobiDB-lite"/>
    </source>
</evidence>
<proteinExistence type="predicted"/>
<name>A0A0D2EEH5_9EURO</name>
<keyword evidence="4" id="KW-1185">Reference proteome</keyword>
<accession>A0A0D2EEH5</accession>
<dbReference type="AlphaFoldDB" id="A0A0D2EEH5"/>
<dbReference type="STRING" id="348802.A0A0D2EEH5"/>
<protein>
    <recommendedName>
        <fullName evidence="2">Sfi1 spindle body domain-containing protein</fullName>
    </recommendedName>
</protein>
<gene>
    <name evidence="3" type="ORF">PV05_08615</name>
</gene>
<dbReference type="EMBL" id="KN847321">
    <property type="protein sequence ID" value="KIW53010.1"/>
    <property type="molecule type" value="Genomic_DNA"/>
</dbReference>
<sequence length="619" mass="72818">MEPHQRAELADAVQTFSHEDIGRLYRALLCLQEDQTELTPTNVAKEYIKACFEDGHPTSPTDPCIRWLLFLFHSDPETPLNEKFLDILQEANIVLTTDTTETEHEIEHDGSSVESVDEDDPRWRQAVALDNQKLASQALSLWRDTIQQKQEEARLRQEYYEEAQRQRLHRIAEEDVPPVQGYQDLDIEHQEALADEFARCHLATKVINHWRAVTEEVKRMERVADEFRRRKDARWALKKWILAARENLFVRVRNERAAERALQTWRVKTAQIKEMEAVADEFRTFSAAKNTFGKLVARKKQIDELEAKAVVIYQGNLVRKVLNKWLAQVEHIRHQERRADAAADYFAAKHVMQKLRARAAIKLEQKKNEQARQKYLMQKYAYLWRDAVERTKRAEEEAKQVQYDSAYKHMRRKVKENIARSALTTWREQTAKIQGLERVADDFRARKVAEGARRMAHHAIVTMYNRTMELRQMEEQADLHYHKNLIKRLEIFGSNWLIPARHYVEQQNVADEYRATRIAGYSLNVLRNWRNNAFRIRRMEEDADMLHQRHDRRRALGFLEKWRRAVTDKDEVDSREERLVPATPAARRSQLLAASTTPAYTPAPGLFGSGRVVEEVDEE</sequence>
<evidence type="ECO:0000313" key="4">
    <source>
        <dbReference type="Proteomes" id="UP000054342"/>
    </source>
</evidence>
<evidence type="ECO:0000259" key="2">
    <source>
        <dbReference type="Pfam" id="PF08457"/>
    </source>
</evidence>
<reference evidence="3 4" key="1">
    <citation type="submission" date="2015-01" db="EMBL/GenBank/DDBJ databases">
        <title>The Genome Sequence of Exophiala xenobiotica CBS118157.</title>
        <authorList>
            <consortium name="The Broad Institute Genomics Platform"/>
            <person name="Cuomo C."/>
            <person name="de Hoog S."/>
            <person name="Gorbushina A."/>
            <person name="Stielow B."/>
            <person name="Teixiera M."/>
            <person name="Abouelleil A."/>
            <person name="Chapman S.B."/>
            <person name="Priest M."/>
            <person name="Young S.K."/>
            <person name="Wortman J."/>
            <person name="Nusbaum C."/>
            <person name="Birren B."/>
        </authorList>
    </citation>
    <scope>NUCLEOTIDE SEQUENCE [LARGE SCALE GENOMIC DNA]</scope>
    <source>
        <strain evidence="3 4">CBS 118157</strain>
    </source>
</reference>
<dbReference type="GeneID" id="25330523"/>
<dbReference type="RefSeq" id="XP_013313594.1">
    <property type="nucleotide sequence ID" value="XM_013458140.1"/>
</dbReference>
<feature type="region of interest" description="Disordered" evidence="1">
    <location>
        <begin position="101"/>
        <end position="120"/>
    </location>
</feature>
<evidence type="ECO:0000313" key="3">
    <source>
        <dbReference type="EMBL" id="KIW53010.1"/>
    </source>
</evidence>
<organism evidence="3 4">
    <name type="scientific">Exophiala xenobiotica</name>
    <dbReference type="NCBI Taxonomy" id="348802"/>
    <lineage>
        <taxon>Eukaryota</taxon>
        <taxon>Fungi</taxon>
        <taxon>Dikarya</taxon>
        <taxon>Ascomycota</taxon>
        <taxon>Pezizomycotina</taxon>
        <taxon>Eurotiomycetes</taxon>
        <taxon>Chaetothyriomycetidae</taxon>
        <taxon>Chaetothyriales</taxon>
        <taxon>Herpotrichiellaceae</taxon>
        <taxon>Exophiala</taxon>
    </lineage>
</organism>
<dbReference type="InterPro" id="IPR013665">
    <property type="entry name" value="Sfi1_dom"/>
</dbReference>
<feature type="domain" description="Sfi1 spindle body" evidence="2">
    <location>
        <begin position="380"/>
        <end position="563"/>
    </location>
</feature>
<dbReference type="OrthoDB" id="5215300at2759"/>
<dbReference type="Proteomes" id="UP000054342">
    <property type="component" value="Unassembled WGS sequence"/>
</dbReference>
<dbReference type="Pfam" id="PF08457">
    <property type="entry name" value="Sfi1"/>
    <property type="match status" value="1"/>
</dbReference>
<dbReference type="HOGENOM" id="CLU_461499_0_0_1"/>